<keyword evidence="4" id="KW-0479">Metal-binding</keyword>
<dbReference type="Pfam" id="PF01975">
    <property type="entry name" value="SurE"/>
    <property type="match status" value="1"/>
</dbReference>
<evidence type="ECO:0000313" key="8">
    <source>
        <dbReference type="Proteomes" id="UP000319383"/>
    </source>
</evidence>
<dbReference type="NCBIfam" id="TIGR00087">
    <property type="entry name" value="surE"/>
    <property type="match status" value="1"/>
</dbReference>
<proteinExistence type="inferred from homology"/>
<dbReference type="PANTHER" id="PTHR30457">
    <property type="entry name" value="5'-NUCLEOTIDASE SURE"/>
    <property type="match status" value="1"/>
</dbReference>
<dbReference type="KEGG" id="sdyn:Mal52_61860"/>
<dbReference type="GO" id="GO:0008253">
    <property type="term" value="F:5'-nucleotidase activity"/>
    <property type="evidence" value="ECO:0007669"/>
    <property type="project" value="UniProtKB-EC"/>
</dbReference>
<dbReference type="InterPro" id="IPR002828">
    <property type="entry name" value="SurE-like_Pase/nucleotidase"/>
</dbReference>
<dbReference type="EMBL" id="CP036276">
    <property type="protein sequence ID" value="QDU47651.1"/>
    <property type="molecule type" value="Genomic_DNA"/>
</dbReference>
<comment type="catalytic activity">
    <reaction evidence="1">
        <text>a ribonucleoside 5'-phosphate + H2O = a ribonucleoside + phosphate</text>
        <dbReference type="Rhea" id="RHEA:12484"/>
        <dbReference type="ChEBI" id="CHEBI:15377"/>
        <dbReference type="ChEBI" id="CHEBI:18254"/>
        <dbReference type="ChEBI" id="CHEBI:43474"/>
        <dbReference type="ChEBI" id="CHEBI:58043"/>
        <dbReference type="EC" id="3.1.3.5"/>
    </reaction>
</comment>
<dbReference type="Proteomes" id="UP000319383">
    <property type="component" value="Chromosome"/>
</dbReference>
<dbReference type="EC" id="3.1.3.5" evidence="3"/>
<keyword evidence="5 7" id="KW-0378">Hydrolase</keyword>
<organism evidence="7 8">
    <name type="scientific">Symmachiella dynata</name>
    <dbReference type="NCBI Taxonomy" id="2527995"/>
    <lineage>
        <taxon>Bacteria</taxon>
        <taxon>Pseudomonadati</taxon>
        <taxon>Planctomycetota</taxon>
        <taxon>Planctomycetia</taxon>
        <taxon>Planctomycetales</taxon>
        <taxon>Planctomycetaceae</taxon>
        <taxon>Symmachiella</taxon>
    </lineage>
</organism>
<dbReference type="InterPro" id="IPR036523">
    <property type="entry name" value="SurE-like_sf"/>
</dbReference>
<evidence type="ECO:0000256" key="4">
    <source>
        <dbReference type="ARBA" id="ARBA00022723"/>
    </source>
</evidence>
<accession>A0A517ZYX8</accession>
<keyword evidence="8" id="KW-1185">Reference proteome</keyword>
<name>A0A517ZYX8_9PLAN</name>
<dbReference type="SUPFAM" id="SSF64167">
    <property type="entry name" value="SurE-like"/>
    <property type="match status" value="1"/>
</dbReference>
<feature type="domain" description="Survival protein SurE-like phosphatase/nucleotidase" evidence="6">
    <location>
        <begin position="4"/>
        <end position="171"/>
    </location>
</feature>
<dbReference type="GO" id="GO:0046872">
    <property type="term" value="F:metal ion binding"/>
    <property type="evidence" value="ECO:0007669"/>
    <property type="project" value="UniProtKB-KW"/>
</dbReference>
<dbReference type="InterPro" id="IPR030048">
    <property type="entry name" value="SurE"/>
</dbReference>
<evidence type="ECO:0000256" key="5">
    <source>
        <dbReference type="ARBA" id="ARBA00022801"/>
    </source>
</evidence>
<comment type="similarity">
    <text evidence="2">Belongs to the SurE nucleotidase family.</text>
</comment>
<reference evidence="7 8" key="1">
    <citation type="submission" date="2019-02" db="EMBL/GenBank/DDBJ databases">
        <title>Deep-cultivation of Planctomycetes and their phenomic and genomic characterization uncovers novel biology.</title>
        <authorList>
            <person name="Wiegand S."/>
            <person name="Jogler M."/>
            <person name="Boedeker C."/>
            <person name="Pinto D."/>
            <person name="Vollmers J."/>
            <person name="Rivas-Marin E."/>
            <person name="Kohn T."/>
            <person name="Peeters S.H."/>
            <person name="Heuer A."/>
            <person name="Rast P."/>
            <person name="Oberbeckmann S."/>
            <person name="Bunk B."/>
            <person name="Jeske O."/>
            <person name="Meyerdierks A."/>
            <person name="Storesund J.E."/>
            <person name="Kallscheuer N."/>
            <person name="Luecker S."/>
            <person name="Lage O.M."/>
            <person name="Pohl T."/>
            <person name="Merkel B.J."/>
            <person name="Hornburger P."/>
            <person name="Mueller R.-W."/>
            <person name="Bruemmer F."/>
            <person name="Labrenz M."/>
            <person name="Spormann A.M."/>
            <person name="Op den Camp H."/>
            <person name="Overmann J."/>
            <person name="Amann R."/>
            <person name="Jetten M.S.M."/>
            <person name="Mascher T."/>
            <person name="Medema M.H."/>
            <person name="Devos D.P."/>
            <person name="Kaster A.-K."/>
            <person name="Ovreas L."/>
            <person name="Rohde M."/>
            <person name="Galperin M.Y."/>
            <person name="Jogler C."/>
        </authorList>
    </citation>
    <scope>NUCLEOTIDE SEQUENCE [LARGE SCALE GENOMIC DNA]</scope>
    <source>
        <strain evidence="7 8">Mal52</strain>
    </source>
</reference>
<evidence type="ECO:0000256" key="2">
    <source>
        <dbReference type="ARBA" id="ARBA00011062"/>
    </source>
</evidence>
<dbReference type="Gene3D" id="3.40.1210.10">
    <property type="entry name" value="Survival protein SurE-like phosphatase/nucleotidase"/>
    <property type="match status" value="1"/>
</dbReference>
<evidence type="ECO:0000259" key="6">
    <source>
        <dbReference type="Pfam" id="PF01975"/>
    </source>
</evidence>
<dbReference type="AlphaFoldDB" id="A0A517ZYX8"/>
<evidence type="ECO:0000313" key="7">
    <source>
        <dbReference type="EMBL" id="QDU47651.1"/>
    </source>
</evidence>
<protein>
    <recommendedName>
        <fullName evidence="3">5'-nucleotidase</fullName>
        <ecNumber evidence="3">3.1.3.5</ecNumber>
    </recommendedName>
</protein>
<sequence length="232" mass="24733">MKLLLTNDDGIHADGLAALERAVSGWGTATVVAPNEPYSGCGHTVNVFRPLSLTEVAPGRLALDGSPADCTRIGATQILPDATWVLSGINEGGNLGIDVYMSGTVAAVREAVLLGKPGIAFSQYHRGIVAIDWAAAEVMARRVLELLAPQPLPPGAYWNVNFPALDDDSAAEPEIVFCPLDTSPHRLEYDCREGSYHYVGSYHDRPRQPGHDIDVCFSGQIAVTKVVLEGGE</sequence>
<evidence type="ECO:0000256" key="1">
    <source>
        <dbReference type="ARBA" id="ARBA00000815"/>
    </source>
</evidence>
<evidence type="ECO:0000256" key="3">
    <source>
        <dbReference type="ARBA" id="ARBA00012643"/>
    </source>
</evidence>
<dbReference type="PANTHER" id="PTHR30457:SF0">
    <property type="entry name" value="PHOSPHATASE, PUTATIVE (AFU_ORTHOLOGUE AFUA_4G01070)-RELATED"/>
    <property type="match status" value="1"/>
</dbReference>
<gene>
    <name evidence="7" type="primary">surE_2</name>
    <name evidence="7" type="ORF">Mal52_61860</name>
</gene>
<dbReference type="NCBIfam" id="NF001493">
    <property type="entry name" value="PRK00346.2-3"/>
    <property type="match status" value="1"/>
</dbReference>
<dbReference type="RefSeq" id="WP_145380441.1">
    <property type="nucleotide sequence ID" value="NZ_CP036276.1"/>
</dbReference>